<gene>
    <name evidence="1" type="ORF">Pro02_63940</name>
</gene>
<dbReference type="EMBL" id="BOOI01000070">
    <property type="protein sequence ID" value="GIH87986.1"/>
    <property type="molecule type" value="Genomic_DNA"/>
</dbReference>
<keyword evidence="2" id="KW-1185">Reference proteome</keyword>
<comment type="caution">
    <text evidence="1">The sequence shown here is derived from an EMBL/GenBank/DDBJ whole genome shotgun (WGS) entry which is preliminary data.</text>
</comment>
<accession>A0A8J3S3Z5</accession>
<proteinExistence type="predicted"/>
<dbReference type="AlphaFoldDB" id="A0A8J3S3Z5"/>
<protein>
    <submittedName>
        <fullName evidence="1">Uncharacterized protein</fullName>
    </submittedName>
</protein>
<reference evidence="1" key="1">
    <citation type="submission" date="2021-01" db="EMBL/GenBank/DDBJ databases">
        <title>Whole genome shotgun sequence of Planobispora rosea NBRC 15558.</title>
        <authorList>
            <person name="Komaki H."/>
            <person name="Tamura T."/>
        </authorList>
    </citation>
    <scope>NUCLEOTIDE SEQUENCE</scope>
    <source>
        <strain evidence="1">NBRC 15558</strain>
    </source>
</reference>
<evidence type="ECO:0000313" key="1">
    <source>
        <dbReference type="EMBL" id="GIH87986.1"/>
    </source>
</evidence>
<dbReference type="RefSeq" id="WP_189243681.1">
    <property type="nucleotide sequence ID" value="NZ_BMQP01000047.1"/>
</dbReference>
<dbReference type="Proteomes" id="UP000655044">
    <property type="component" value="Unassembled WGS sequence"/>
</dbReference>
<organism evidence="1 2">
    <name type="scientific">Planobispora rosea</name>
    <dbReference type="NCBI Taxonomy" id="35762"/>
    <lineage>
        <taxon>Bacteria</taxon>
        <taxon>Bacillati</taxon>
        <taxon>Actinomycetota</taxon>
        <taxon>Actinomycetes</taxon>
        <taxon>Streptosporangiales</taxon>
        <taxon>Streptosporangiaceae</taxon>
        <taxon>Planobispora</taxon>
    </lineage>
</organism>
<evidence type="ECO:0000313" key="2">
    <source>
        <dbReference type="Proteomes" id="UP000655044"/>
    </source>
</evidence>
<name>A0A8J3S3Z5_PLARO</name>
<sequence length="353" mass="39847">MKQEARILKSRAICSFTRAAIAFNGLHDTGGRQTEVLLFTQHAFEMLLKAALIQRKVSVHDSDKNQSIGFAKCLNLGRETLKITEADAGTLQAIDALRDAEQHWYCTVPEGVLYTHMRAAVTLFDEILHRAFGERLATHLPERVLPISTTPPQHIQTLIDEEFSQVQRLLKPGRRRGAEARGRIHALLALQFHAGDIGDIGECDVKQAEQAIRRGKSRQEVLPNLDTVGTEITGEGINVTVHFTKKHGAPVHYVNAEEEGAAAVRTIDKLTQYPWTRAKLAKKLKIGTEKACALRWHLNIENDPDYHYTAKRNNTVIEEFSQNAYLKMKEALDSPQLDIDQMMRNYRNSRNRG</sequence>